<evidence type="ECO:0008006" key="4">
    <source>
        <dbReference type="Google" id="ProtNLM"/>
    </source>
</evidence>
<feature type="transmembrane region" description="Helical" evidence="1">
    <location>
        <begin position="85"/>
        <end position="108"/>
    </location>
</feature>
<accession>A0ABS2JWC7</accession>
<feature type="transmembrane region" description="Helical" evidence="1">
    <location>
        <begin position="148"/>
        <end position="166"/>
    </location>
</feature>
<feature type="transmembrane region" description="Helical" evidence="1">
    <location>
        <begin position="222"/>
        <end position="243"/>
    </location>
</feature>
<keyword evidence="3" id="KW-1185">Reference proteome</keyword>
<keyword evidence="1" id="KW-0472">Membrane</keyword>
<proteinExistence type="predicted"/>
<evidence type="ECO:0000313" key="2">
    <source>
        <dbReference type="EMBL" id="MBM7123311.1"/>
    </source>
</evidence>
<comment type="caution">
    <text evidence="2">The sequence shown here is derived from an EMBL/GenBank/DDBJ whole genome shotgun (WGS) entry which is preliminary data.</text>
</comment>
<keyword evidence="1" id="KW-0812">Transmembrane</keyword>
<dbReference type="RefSeq" id="WP_204637759.1">
    <property type="nucleotide sequence ID" value="NZ_JADIKC010000010.1"/>
</dbReference>
<name>A0ABS2JWC7_9GAMM</name>
<feature type="transmembrane region" description="Helical" evidence="1">
    <location>
        <begin position="334"/>
        <end position="351"/>
    </location>
</feature>
<evidence type="ECO:0000313" key="3">
    <source>
        <dbReference type="Proteomes" id="UP001430065"/>
    </source>
</evidence>
<sequence length="540" mass="60581">MMQRDAQHNRYGFAILGICLVFGATLSVLLGQDISWDKQNYHIYNAWAFLHDRHDRDIIPASMQTYFNPLPDLPYFLLASGPLNAWPRVLAAVQGLWFGALVYLVICIGKRLAWLQHRRFGVADIIAALIGASGTMAVSQAGSTSNEVQLAVFVLLGLYVLMPLLADDTPPRPLSRALMAGLCCGLAVGFKPTAMVYVPAMGLALLVAMGMTRKLAWQATTLYAIGSGIAFLVAYGAWGWHLYRTTGNPVFPLFNQVFHSPLTMAMDGTDPRFRPRNLEQWLFYPFFWIKKQEGLVTEVIFADRRYALAMLAAGALLAARVLRKTSALTRDRGTTMLLTFTGMGYVLWLGLFSILRYAISIEALTGLLMLCAIRAWWPRPWADMPRLAQLGMLLLLVLFLRTTTYPDWWRGAYTSHVLETDLPRLEPDSLVILAGAPNGFLAPQFPDAEQLQFVGITWLTQRSKGYRLWELTQQRLQQHQGPTYLVRRNDADAKDALNTVREILPASRITDCKPIQTNMAMMRTQEDVAMGLSLCRLERG</sequence>
<reference evidence="2 3" key="1">
    <citation type="submission" date="2020-10" db="EMBL/GenBank/DDBJ databases">
        <title>Phylogeny of dyella-like bacteria.</title>
        <authorList>
            <person name="Fu J."/>
        </authorList>
    </citation>
    <scope>NUCLEOTIDE SEQUENCE [LARGE SCALE GENOMIC DNA]</scope>
    <source>
        <strain evidence="2 3">THG-B117</strain>
    </source>
</reference>
<organism evidence="2 3">
    <name type="scientific">Dyella kyungheensis</name>
    <dbReference type="NCBI Taxonomy" id="1242174"/>
    <lineage>
        <taxon>Bacteria</taxon>
        <taxon>Pseudomonadati</taxon>
        <taxon>Pseudomonadota</taxon>
        <taxon>Gammaproteobacteria</taxon>
        <taxon>Lysobacterales</taxon>
        <taxon>Rhodanobacteraceae</taxon>
        <taxon>Dyella</taxon>
    </lineage>
</organism>
<dbReference type="EMBL" id="JADIKC010000010">
    <property type="protein sequence ID" value="MBM7123311.1"/>
    <property type="molecule type" value="Genomic_DNA"/>
</dbReference>
<feature type="transmembrane region" description="Helical" evidence="1">
    <location>
        <begin position="120"/>
        <end position="142"/>
    </location>
</feature>
<evidence type="ECO:0000256" key="1">
    <source>
        <dbReference type="SAM" id="Phobius"/>
    </source>
</evidence>
<feature type="transmembrane region" description="Helical" evidence="1">
    <location>
        <begin position="173"/>
        <end position="190"/>
    </location>
</feature>
<keyword evidence="1" id="KW-1133">Transmembrane helix</keyword>
<feature type="transmembrane region" description="Helical" evidence="1">
    <location>
        <begin position="12"/>
        <end position="31"/>
    </location>
</feature>
<dbReference type="Proteomes" id="UP001430065">
    <property type="component" value="Unassembled WGS sequence"/>
</dbReference>
<protein>
    <recommendedName>
        <fullName evidence="4">Dolichyl-phosphate-mannose-protein mannosyltransferase</fullName>
    </recommendedName>
</protein>
<gene>
    <name evidence="2" type="ORF">ISP20_19265</name>
</gene>